<dbReference type="RefSeq" id="WP_201850755.1">
    <property type="nucleotide sequence ID" value="NZ_JABBYC010000061.1"/>
</dbReference>
<evidence type="ECO:0000313" key="2">
    <source>
        <dbReference type="Proteomes" id="UP000675409"/>
    </source>
</evidence>
<dbReference type="InterPro" id="IPR011009">
    <property type="entry name" value="Kinase-like_dom_sf"/>
</dbReference>
<comment type="caution">
    <text evidence="1">The sequence shown here is derived from an EMBL/GenBank/DDBJ whole genome shotgun (WGS) entry which is preliminary data.</text>
</comment>
<evidence type="ECO:0000313" key="1">
    <source>
        <dbReference type="EMBL" id="MBL0888544.1"/>
    </source>
</evidence>
<proteinExistence type="predicted"/>
<protein>
    <recommendedName>
        <fullName evidence="3">Aminoglycoside phosphotransferase domain-containing protein</fullName>
    </recommendedName>
</protein>
<evidence type="ECO:0008006" key="3">
    <source>
        <dbReference type="Google" id="ProtNLM"/>
    </source>
</evidence>
<dbReference type="Proteomes" id="UP000675409">
    <property type="component" value="Unassembled WGS sequence"/>
</dbReference>
<gene>
    <name evidence="1" type="ORF">HGK34_20060</name>
</gene>
<sequence>MPDSAATARSVTDTSVTDTSVTDTSLADTVRLAGTALGRPLTDPVDLGGSRRSTVLRCRTEDGGTVVVKHFHAPGSQFTRESAGLTLLERTPRLLAADPEHQVIVMSDLGEDPPTLADLLLGPDREAAWTGARSWAHDLGTMVGESRPVADEARRRIDASRPGGPAHWDAAADLRHGLARLAALAPDGTDADVIEAELAGVTTLLDPGQAAVVWPTDTCPDNAVLAPGPAGSRERWWFLDLEGTDVGHPALAAAYTLLPFATCWCVFEPPAGLTDELLAAFTAGLAEHAPQVVASPAWERQVRLACAAYVVLVTGWLLDGALDARPLVGPAGRSPSYRQLVASRWRWGAVNLRADFPALARALAEAHRWSWDAWGADAELGGYPAFG</sequence>
<keyword evidence="2" id="KW-1185">Reference proteome</keyword>
<dbReference type="EMBL" id="JABBYC010000061">
    <property type="protein sequence ID" value="MBL0888544.1"/>
    <property type="molecule type" value="Genomic_DNA"/>
</dbReference>
<dbReference type="Gene3D" id="3.30.200.20">
    <property type="entry name" value="Phosphorylase Kinase, domain 1"/>
    <property type="match status" value="1"/>
</dbReference>
<dbReference type="SUPFAM" id="SSF56112">
    <property type="entry name" value="Protein kinase-like (PK-like)"/>
    <property type="match status" value="1"/>
</dbReference>
<accession>A0ABS1LR33</accession>
<organism evidence="1 2">
    <name type="scientific">Myceligenerans indicum</name>
    <dbReference type="NCBI Taxonomy" id="2593663"/>
    <lineage>
        <taxon>Bacteria</taxon>
        <taxon>Bacillati</taxon>
        <taxon>Actinomycetota</taxon>
        <taxon>Actinomycetes</taxon>
        <taxon>Micrococcales</taxon>
        <taxon>Promicromonosporaceae</taxon>
        <taxon>Myceligenerans</taxon>
    </lineage>
</organism>
<name>A0ABS1LR33_9MICO</name>
<reference evidence="1 2" key="1">
    <citation type="journal article" date="2021" name="Arch. Microbiol.">
        <title>Myceligenerans indicum sp. nov., an actinobacterium isolated from mangrove sediment of Sundarbans, India.</title>
        <authorList>
            <person name="Asha K."/>
            <person name="Bhadury P."/>
        </authorList>
    </citation>
    <scope>NUCLEOTIDE SEQUENCE [LARGE SCALE GENOMIC DNA]</scope>
    <source>
        <strain evidence="1 2">I2</strain>
    </source>
</reference>